<gene>
    <name evidence="1" type="ORF">HII31_07156</name>
</gene>
<proteinExistence type="predicted"/>
<evidence type="ECO:0000313" key="2">
    <source>
        <dbReference type="Proteomes" id="UP000660729"/>
    </source>
</evidence>
<dbReference type="Proteomes" id="UP000660729">
    <property type="component" value="Unassembled WGS sequence"/>
</dbReference>
<dbReference type="AlphaFoldDB" id="A0A8H6VKR2"/>
<dbReference type="OrthoDB" id="4664297at2759"/>
<name>A0A8H6VKR2_9PEZI</name>
<comment type="caution">
    <text evidence="1">The sequence shown here is derived from an EMBL/GenBank/DDBJ whole genome shotgun (WGS) entry which is preliminary data.</text>
</comment>
<keyword evidence="2" id="KW-1185">Reference proteome</keyword>
<protein>
    <submittedName>
        <fullName evidence="1">Uncharacterized protein</fullName>
    </submittedName>
</protein>
<reference evidence="1" key="1">
    <citation type="submission" date="2020-04" db="EMBL/GenBank/DDBJ databases">
        <title>Draft genome resource of the tomato pathogen Pseudocercospora fuligena.</title>
        <authorList>
            <person name="Zaccaron A."/>
        </authorList>
    </citation>
    <scope>NUCLEOTIDE SEQUENCE</scope>
    <source>
        <strain evidence="1">PF001</strain>
    </source>
</reference>
<dbReference type="EMBL" id="JABCIY010000157">
    <property type="protein sequence ID" value="KAF7191654.1"/>
    <property type="molecule type" value="Genomic_DNA"/>
</dbReference>
<evidence type="ECO:0000313" key="1">
    <source>
        <dbReference type="EMBL" id="KAF7191654.1"/>
    </source>
</evidence>
<organism evidence="1 2">
    <name type="scientific">Pseudocercospora fuligena</name>
    <dbReference type="NCBI Taxonomy" id="685502"/>
    <lineage>
        <taxon>Eukaryota</taxon>
        <taxon>Fungi</taxon>
        <taxon>Dikarya</taxon>
        <taxon>Ascomycota</taxon>
        <taxon>Pezizomycotina</taxon>
        <taxon>Dothideomycetes</taxon>
        <taxon>Dothideomycetidae</taxon>
        <taxon>Mycosphaerellales</taxon>
        <taxon>Mycosphaerellaceae</taxon>
        <taxon>Pseudocercospora</taxon>
    </lineage>
</organism>
<sequence>MCALEVSLEVAVERIPTVRAVITNTSNVKTITTIVWNSPLDDSALDAGVFGLVVLPTAQELQAPGPSGNGLVPLREDLAEFRPGSSVSHSIPVRASWIPRQGQYCRVQARGQWTAVWEKPISELSDEEIKEAVTKGDLGASFASNIVEIRLT</sequence>
<accession>A0A8H6VKR2</accession>